<comment type="cofactor">
    <cofactor evidence="6">
        <name>a divalent metal cation</name>
        <dbReference type="ChEBI" id="CHEBI:60240"/>
    </cofactor>
</comment>
<feature type="binding site" evidence="6">
    <location>
        <begin position="183"/>
        <end position="184"/>
    </location>
    <ligand>
        <name>NAD(+)</name>
        <dbReference type="ChEBI" id="CHEBI:57540"/>
    </ligand>
</feature>
<evidence type="ECO:0000256" key="6">
    <source>
        <dbReference type="HAMAP-Rule" id="MF_00361"/>
    </source>
</evidence>
<feature type="binding site" evidence="6">
    <location>
        <begin position="109"/>
        <end position="110"/>
    </location>
    <ligand>
        <name>NAD(+)</name>
        <dbReference type="ChEBI" id="CHEBI:57540"/>
    </ligand>
</feature>
<keyword evidence="6" id="KW-0963">Cytoplasm</keyword>
<accession>A0AA46TSL1</accession>
<dbReference type="GO" id="GO:0003951">
    <property type="term" value="F:NAD+ kinase activity"/>
    <property type="evidence" value="ECO:0007669"/>
    <property type="project" value="UniProtKB-UniRule"/>
</dbReference>
<dbReference type="InterPro" id="IPR016064">
    <property type="entry name" value="NAD/diacylglycerol_kinase_sf"/>
</dbReference>
<comment type="catalytic activity">
    <reaction evidence="5 6">
        <text>NAD(+) + ATP = ADP + NADP(+) + H(+)</text>
        <dbReference type="Rhea" id="RHEA:18629"/>
        <dbReference type="ChEBI" id="CHEBI:15378"/>
        <dbReference type="ChEBI" id="CHEBI:30616"/>
        <dbReference type="ChEBI" id="CHEBI:57540"/>
        <dbReference type="ChEBI" id="CHEBI:58349"/>
        <dbReference type="ChEBI" id="CHEBI:456216"/>
        <dbReference type="EC" id="2.7.1.23"/>
    </reaction>
</comment>
<dbReference type="PANTHER" id="PTHR20275:SF0">
    <property type="entry name" value="NAD KINASE"/>
    <property type="match status" value="1"/>
</dbReference>
<keyword evidence="2 6" id="KW-0418">Kinase</keyword>
<dbReference type="Pfam" id="PF20143">
    <property type="entry name" value="NAD_kinase_C"/>
    <property type="match status" value="1"/>
</dbReference>
<name>A0AA46TSL1_9GAMM</name>
<dbReference type="GO" id="GO:0051287">
    <property type="term" value="F:NAD binding"/>
    <property type="evidence" value="ECO:0007669"/>
    <property type="project" value="UniProtKB-ARBA"/>
</dbReference>
<dbReference type="InterPro" id="IPR017438">
    <property type="entry name" value="ATP-NAD_kinase_N"/>
</dbReference>
<dbReference type="GO" id="GO:0046872">
    <property type="term" value="F:metal ion binding"/>
    <property type="evidence" value="ECO:0007669"/>
    <property type="project" value="UniProtKB-UniRule"/>
</dbReference>
<dbReference type="EC" id="2.7.1.23" evidence="6"/>
<feature type="binding site" evidence="6">
    <location>
        <position position="211"/>
    </location>
    <ligand>
        <name>NAD(+)</name>
        <dbReference type="ChEBI" id="CHEBI:57540"/>
    </ligand>
</feature>
<comment type="caution">
    <text evidence="6">Lacks conserved residue(s) required for the propagation of feature annotation.</text>
</comment>
<comment type="similarity">
    <text evidence="6">Belongs to the NAD kinase family.</text>
</comment>
<dbReference type="AlphaFoldDB" id="A0AA46TSL1"/>
<dbReference type="Gene3D" id="3.40.50.10330">
    <property type="entry name" value="Probable inorganic polyphosphate/atp-NAD kinase, domain 1"/>
    <property type="match status" value="1"/>
</dbReference>
<sequence length="330" mass="35765">MSNTPSSGLAPLSQAQQTQPFETTSFKTRPSKAAPFKTAPFKTIGLIGRLGSDKVVDSLKRLVNYLVTHDYKVLIEDRTATALPDHGLPEASRRILGELCDLVIVVGGDGSLLGAARTLCLSGTLILGVNRGRLGFLTDISPDELESRVGEVLAGEFEVEERFLLDAVLYRNGKAVGSGVALNEVVVHPGKAVRMIEFELFIDGQFVYSQRSDGLIIATPTGSTAYALSGGGPIMHPKLDVVTLVPMFPHTLSSRPIVIDAASEIRIHIGETNQTYPHISCDGQTRAVAKPDDVLVIQRKPERVQLVHPIGHNFYEVLRSKLGWSHRLGD</sequence>
<gene>
    <name evidence="6" type="primary">nadK</name>
    <name evidence="8" type="ORF">M0220_01175</name>
</gene>
<dbReference type="GO" id="GO:0006741">
    <property type="term" value="P:NADP+ biosynthetic process"/>
    <property type="evidence" value="ECO:0007669"/>
    <property type="project" value="UniProtKB-UniRule"/>
</dbReference>
<feature type="binding site" evidence="6">
    <location>
        <begin position="224"/>
        <end position="229"/>
    </location>
    <ligand>
        <name>NAD(+)</name>
        <dbReference type="ChEBI" id="CHEBI:57540"/>
    </ligand>
</feature>
<dbReference type="EMBL" id="CP096973">
    <property type="protein sequence ID" value="UYO74807.1"/>
    <property type="molecule type" value="Genomic_DNA"/>
</dbReference>
<dbReference type="HAMAP" id="MF_00361">
    <property type="entry name" value="NAD_kinase"/>
    <property type="match status" value="1"/>
</dbReference>
<evidence type="ECO:0000256" key="3">
    <source>
        <dbReference type="ARBA" id="ARBA00022857"/>
    </source>
</evidence>
<keyword evidence="6" id="KW-0067">ATP-binding</keyword>
<dbReference type="GO" id="GO:0019674">
    <property type="term" value="P:NAD+ metabolic process"/>
    <property type="evidence" value="ECO:0007669"/>
    <property type="project" value="InterPro"/>
</dbReference>
<evidence type="ECO:0000256" key="2">
    <source>
        <dbReference type="ARBA" id="ARBA00022777"/>
    </source>
</evidence>
<dbReference type="InterPro" id="IPR002504">
    <property type="entry name" value="NADK"/>
</dbReference>
<proteinExistence type="inferred from homology"/>
<evidence type="ECO:0000313" key="8">
    <source>
        <dbReference type="EMBL" id="UYO74807.1"/>
    </source>
</evidence>
<dbReference type="NCBIfam" id="NF002306">
    <property type="entry name" value="PRK01231.1"/>
    <property type="match status" value="1"/>
</dbReference>
<keyword evidence="3 6" id="KW-0521">NADP</keyword>
<protein>
    <recommendedName>
        <fullName evidence="6">NAD kinase</fullName>
        <ecNumber evidence="6">2.7.1.23</ecNumber>
    </recommendedName>
    <alternativeName>
        <fullName evidence="6">ATP-dependent NAD kinase</fullName>
    </alternativeName>
</protein>
<feature type="binding site" evidence="6">
    <location>
        <position position="194"/>
    </location>
    <ligand>
        <name>NAD(+)</name>
        <dbReference type="ChEBI" id="CHEBI:57540"/>
    </ligand>
</feature>
<evidence type="ECO:0000256" key="7">
    <source>
        <dbReference type="SAM" id="MobiDB-lite"/>
    </source>
</evidence>
<dbReference type="RefSeq" id="WP_264018456.1">
    <property type="nucleotide sequence ID" value="NZ_CP096973.1"/>
</dbReference>
<dbReference type="Pfam" id="PF01513">
    <property type="entry name" value="NAD_kinase"/>
    <property type="match status" value="1"/>
</dbReference>
<evidence type="ECO:0000256" key="4">
    <source>
        <dbReference type="ARBA" id="ARBA00023027"/>
    </source>
</evidence>
<dbReference type="GO" id="GO:0005524">
    <property type="term" value="F:ATP binding"/>
    <property type="evidence" value="ECO:0007669"/>
    <property type="project" value="UniProtKB-KW"/>
</dbReference>
<dbReference type="Proteomes" id="UP001164935">
    <property type="component" value="Chromosome"/>
</dbReference>
<feature type="active site" description="Proton acceptor" evidence="6">
    <location>
        <position position="109"/>
    </location>
</feature>
<evidence type="ECO:0000313" key="9">
    <source>
        <dbReference type="Proteomes" id="UP001164935"/>
    </source>
</evidence>
<feature type="binding site" evidence="6">
    <location>
        <position position="284"/>
    </location>
    <ligand>
        <name>NAD(+)</name>
        <dbReference type="ChEBI" id="CHEBI:57540"/>
    </ligand>
</feature>
<evidence type="ECO:0000256" key="5">
    <source>
        <dbReference type="ARBA" id="ARBA00047925"/>
    </source>
</evidence>
<dbReference type="GO" id="GO:0005737">
    <property type="term" value="C:cytoplasm"/>
    <property type="evidence" value="ECO:0007669"/>
    <property type="project" value="UniProtKB-SubCell"/>
</dbReference>
<feature type="compositionally biased region" description="Polar residues" evidence="7">
    <location>
        <begin position="1"/>
        <end position="28"/>
    </location>
</feature>
<feature type="region of interest" description="Disordered" evidence="7">
    <location>
        <begin position="1"/>
        <end position="33"/>
    </location>
</feature>
<keyword evidence="9" id="KW-1185">Reference proteome</keyword>
<keyword evidence="1 6" id="KW-0808">Transferase</keyword>
<dbReference type="InterPro" id="IPR017437">
    <property type="entry name" value="ATP-NAD_kinase_PpnK-typ_C"/>
</dbReference>
<keyword evidence="6" id="KW-0547">Nucleotide-binding</keyword>
<organism evidence="8 9">
    <name type="scientific">Halomonas qinghailakensis</name>
    <dbReference type="NCBI Taxonomy" id="2937790"/>
    <lineage>
        <taxon>Bacteria</taxon>
        <taxon>Pseudomonadati</taxon>
        <taxon>Pseudomonadota</taxon>
        <taxon>Gammaproteobacteria</taxon>
        <taxon>Oceanospirillales</taxon>
        <taxon>Halomonadaceae</taxon>
        <taxon>Halomonas</taxon>
    </lineage>
</organism>
<keyword evidence="4 6" id="KW-0520">NAD</keyword>
<comment type="subcellular location">
    <subcellularLocation>
        <location evidence="6">Cytoplasm</location>
    </subcellularLocation>
</comment>
<dbReference type="PANTHER" id="PTHR20275">
    <property type="entry name" value="NAD KINASE"/>
    <property type="match status" value="1"/>
</dbReference>
<comment type="function">
    <text evidence="6">Involved in the regulation of the intracellular balance of NAD and NADP, and is a key enzyme in the biosynthesis of NADP. Catalyzes specifically the phosphorylation on 2'-hydroxyl of the adenosine moiety of NAD to yield NADP.</text>
</comment>
<evidence type="ECO:0000256" key="1">
    <source>
        <dbReference type="ARBA" id="ARBA00022679"/>
    </source>
</evidence>
<dbReference type="Gene3D" id="2.60.200.30">
    <property type="entry name" value="Probable inorganic polyphosphate/atp-NAD kinase, domain 2"/>
    <property type="match status" value="1"/>
</dbReference>
<dbReference type="KEGG" id="hqn:M0220_01175"/>
<reference evidence="8" key="1">
    <citation type="submission" date="2022-05" db="EMBL/GenBank/DDBJ databases">
        <title>Complete sequence of a novel PHA-producing Halomonas strain.</title>
        <authorList>
            <person name="Zheng Z."/>
        </authorList>
    </citation>
    <scope>NUCLEOTIDE SEQUENCE</scope>
    <source>
        <strain evidence="8">ZZQ-149</strain>
    </source>
</reference>
<feature type="binding site" evidence="6">
    <location>
        <position position="213"/>
    </location>
    <ligand>
        <name>NAD(+)</name>
        <dbReference type="ChEBI" id="CHEBI:57540"/>
    </ligand>
</feature>
<dbReference type="SUPFAM" id="SSF111331">
    <property type="entry name" value="NAD kinase/diacylglycerol kinase-like"/>
    <property type="match status" value="1"/>
</dbReference>